<feature type="transmembrane region" description="Helical" evidence="8">
    <location>
        <begin position="219"/>
        <end position="241"/>
    </location>
</feature>
<feature type="transmembrane region" description="Helical" evidence="8">
    <location>
        <begin position="9"/>
        <end position="27"/>
    </location>
</feature>
<name>A0A076FBJ3_9BACT</name>
<dbReference type="SUPFAM" id="SSF103473">
    <property type="entry name" value="MFS general substrate transporter"/>
    <property type="match status" value="1"/>
</dbReference>
<dbReference type="InterPro" id="IPR020846">
    <property type="entry name" value="MFS_dom"/>
</dbReference>
<dbReference type="GO" id="GO:0042910">
    <property type="term" value="F:xenobiotic transmembrane transporter activity"/>
    <property type="evidence" value="ECO:0007669"/>
    <property type="project" value="InterPro"/>
</dbReference>
<dbReference type="EMBL" id="CP009043">
    <property type="protein sequence ID" value="AII14802.1"/>
    <property type="molecule type" value="Genomic_DNA"/>
</dbReference>
<dbReference type="InterPro" id="IPR036259">
    <property type="entry name" value="MFS_trans_sf"/>
</dbReference>
<evidence type="ECO:0000256" key="4">
    <source>
        <dbReference type="ARBA" id="ARBA00022475"/>
    </source>
</evidence>
<evidence type="ECO:0000256" key="8">
    <source>
        <dbReference type="SAM" id="Phobius"/>
    </source>
</evidence>
<sequence length="410" mass="45043">MKEQFSKFYKFKLIIILAFMSSLAPLATDMYLPALGEVQKSFATNSFLTQLSLASFFIAFSLGQLAYGPLSDVYGRKKPLYGGILLFILSSIACISIDSIYTFIFFRFTQALGGCVGVVIAIAIVNDKFNVKEAAGIFALMMVVSSLAPMLAPTFGGIFLDYFSWKAIFSVLFGLGILLFLMIMFGLDESAKIDKTLNLSPKSVWQNYKFILKDRRFRIYVFSAGFALAAMFAYITGSPFVFIEHFGLSQKEYGIVFGINALGFTIFANINAKLVQKLSPYQILPYAFLSMLCLAILLTIAGFMGLGFICIEIFIFLTVGSLGFIVPNTTTLAMARFKQKSGSASAILGTSEFAIAGIISFIVGAFKANHPFSLAIIMVTCVLIACTIYLSLNKKRFLSGKNSSLTQFCR</sequence>
<dbReference type="AlphaFoldDB" id="A0A076FBJ3"/>
<evidence type="ECO:0000256" key="6">
    <source>
        <dbReference type="ARBA" id="ARBA00022989"/>
    </source>
</evidence>
<dbReference type="GO" id="GO:0005886">
    <property type="term" value="C:plasma membrane"/>
    <property type="evidence" value="ECO:0007669"/>
    <property type="project" value="UniProtKB-SubCell"/>
</dbReference>
<feature type="transmembrane region" description="Helical" evidence="8">
    <location>
        <begin position="47"/>
        <end position="67"/>
    </location>
</feature>
<keyword evidence="5 8" id="KW-0812">Transmembrane</keyword>
<feature type="transmembrane region" description="Helical" evidence="8">
    <location>
        <begin position="253"/>
        <end position="271"/>
    </location>
</feature>
<evidence type="ECO:0000259" key="9">
    <source>
        <dbReference type="PROSITE" id="PS50850"/>
    </source>
</evidence>
<feature type="transmembrane region" description="Helical" evidence="8">
    <location>
        <begin position="137"/>
        <end position="159"/>
    </location>
</feature>
<dbReference type="NCBIfam" id="TIGR00710">
    <property type="entry name" value="efflux_Bcr_CflA"/>
    <property type="match status" value="1"/>
</dbReference>
<dbReference type="InterPro" id="IPR011701">
    <property type="entry name" value="MFS"/>
</dbReference>
<keyword evidence="7 8" id="KW-0472">Membrane</keyword>
<keyword evidence="4" id="KW-1003">Cell membrane</keyword>
<evidence type="ECO:0000313" key="11">
    <source>
        <dbReference type="Proteomes" id="UP000028486"/>
    </source>
</evidence>
<dbReference type="FunFam" id="1.20.1720.10:FF:000005">
    <property type="entry name" value="Bcr/CflA family efflux transporter"/>
    <property type="match status" value="1"/>
</dbReference>
<proteinExistence type="inferred from homology"/>
<feature type="transmembrane region" description="Helical" evidence="8">
    <location>
        <begin position="79"/>
        <end position="98"/>
    </location>
</feature>
<evidence type="ECO:0000256" key="2">
    <source>
        <dbReference type="ARBA" id="ARBA00006236"/>
    </source>
</evidence>
<dbReference type="PROSITE" id="PS50850">
    <property type="entry name" value="MFS"/>
    <property type="match status" value="1"/>
</dbReference>
<feature type="transmembrane region" description="Helical" evidence="8">
    <location>
        <begin position="372"/>
        <end position="392"/>
    </location>
</feature>
<dbReference type="GO" id="GO:0015385">
    <property type="term" value="F:sodium:proton antiporter activity"/>
    <property type="evidence" value="ECO:0007669"/>
    <property type="project" value="TreeGrafter"/>
</dbReference>
<dbReference type="KEGG" id="caj:CIG1485E_0965"/>
<evidence type="ECO:0000256" key="5">
    <source>
        <dbReference type="ARBA" id="ARBA00022692"/>
    </source>
</evidence>
<feature type="transmembrane region" description="Helical" evidence="8">
    <location>
        <begin position="346"/>
        <end position="366"/>
    </location>
</feature>
<dbReference type="GO" id="GO:1990961">
    <property type="term" value="P:xenobiotic detoxification by transmembrane export across the plasma membrane"/>
    <property type="evidence" value="ECO:0007669"/>
    <property type="project" value="InterPro"/>
</dbReference>
<dbReference type="Gene3D" id="1.20.1720.10">
    <property type="entry name" value="Multidrug resistance protein D"/>
    <property type="match status" value="1"/>
</dbReference>
<evidence type="ECO:0000256" key="3">
    <source>
        <dbReference type="ARBA" id="ARBA00022448"/>
    </source>
</evidence>
<comment type="similarity">
    <text evidence="2">Belongs to the major facilitator superfamily. Bcr/CmlA family.</text>
</comment>
<feature type="transmembrane region" description="Helical" evidence="8">
    <location>
        <begin position="165"/>
        <end position="187"/>
    </location>
</feature>
<dbReference type="PANTHER" id="PTHR23502">
    <property type="entry name" value="MAJOR FACILITATOR SUPERFAMILY"/>
    <property type="match status" value="1"/>
</dbReference>
<feature type="transmembrane region" description="Helical" evidence="8">
    <location>
        <begin position="104"/>
        <end position="125"/>
    </location>
</feature>
<feature type="domain" description="Major facilitator superfamily (MFS) profile" evidence="9">
    <location>
        <begin position="13"/>
        <end position="397"/>
    </location>
</feature>
<gene>
    <name evidence="10" type="ORF">CIG1485E_0965</name>
</gene>
<evidence type="ECO:0000256" key="1">
    <source>
        <dbReference type="ARBA" id="ARBA00004651"/>
    </source>
</evidence>
<feature type="transmembrane region" description="Helical" evidence="8">
    <location>
        <begin position="283"/>
        <end position="300"/>
    </location>
</feature>
<keyword evidence="11" id="KW-1185">Reference proteome</keyword>
<dbReference type="HOGENOM" id="CLU_001265_47_1_7"/>
<accession>A0A076FBJ3</accession>
<dbReference type="InterPro" id="IPR004812">
    <property type="entry name" value="Efflux_drug-R_Bcr/CmlA"/>
</dbReference>
<protein>
    <submittedName>
        <fullName evidence="10">Drug resistance transporter, Bcr/CflA family</fullName>
    </submittedName>
</protein>
<dbReference type="eggNOG" id="COG2814">
    <property type="taxonomic scope" value="Bacteria"/>
</dbReference>
<reference evidence="11" key="1">
    <citation type="journal article" date="2014" name="Genome Announc.">
        <title>Complete Genome Sequence of Campylobacter iguaniorum Strain 1485ET, Isolated from a Bearded Dragon (Pogona vitticeps).</title>
        <authorList>
            <person name="Gilbert M.J."/>
            <person name="Miller W.G."/>
            <person name="Yee E."/>
            <person name="Kik M."/>
            <person name="Wagenaar J.A."/>
            <person name="Duim B."/>
        </authorList>
    </citation>
    <scope>NUCLEOTIDE SEQUENCE [LARGE SCALE GENOMIC DNA]</scope>
    <source>
        <strain evidence="11">1485E</strain>
    </source>
</reference>
<dbReference type="Proteomes" id="UP000028486">
    <property type="component" value="Chromosome"/>
</dbReference>
<dbReference type="CDD" id="cd17320">
    <property type="entry name" value="MFS_MdfA_MDR_like"/>
    <property type="match status" value="1"/>
</dbReference>
<dbReference type="Pfam" id="PF07690">
    <property type="entry name" value="MFS_1"/>
    <property type="match status" value="1"/>
</dbReference>
<feature type="transmembrane region" description="Helical" evidence="8">
    <location>
        <begin position="306"/>
        <end position="326"/>
    </location>
</feature>
<comment type="subcellular location">
    <subcellularLocation>
        <location evidence="1">Cell membrane</location>
        <topology evidence="1">Multi-pass membrane protein</topology>
    </subcellularLocation>
</comment>
<keyword evidence="6 8" id="KW-1133">Transmembrane helix</keyword>
<evidence type="ECO:0000256" key="7">
    <source>
        <dbReference type="ARBA" id="ARBA00023136"/>
    </source>
</evidence>
<organism evidence="10 11">
    <name type="scientific">Campylobacter iguaniorum</name>
    <dbReference type="NCBI Taxonomy" id="1244531"/>
    <lineage>
        <taxon>Bacteria</taxon>
        <taxon>Pseudomonadati</taxon>
        <taxon>Campylobacterota</taxon>
        <taxon>Epsilonproteobacteria</taxon>
        <taxon>Campylobacterales</taxon>
        <taxon>Campylobacteraceae</taxon>
        <taxon>Campylobacter</taxon>
    </lineage>
</organism>
<dbReference type="PANTHER" id="PTHR23502:SF132">
    <property type="entry name" value="POLYAMINE TRANSPORTER 2-RELATED"/>
    <property type="match status" value="1"/>
</dbReference>
<evidence type="ECO:0000313" key="10">
    <source>
        <dbReference type="EMBL" id="AII14802.1"/>
    </source>
</evidence>
<keyword evidence="3" id="KW-0813">Transport</keyword>